<gene>
    <name evidence="2" type="ORF">IC620_06120</name>
</gene>
<evidence type="ECO:0000313" key="2">
    <source>
        <dbReference type="EMBL" id="MBD1371935.1"/>
    </source>
</evidence>
<keyword evidence="3" id="KW-1185">Reference proteome</keyword>
<protein>
    <submittedName>
        <fullName evidence="2">Uncharacterized protein</fullName>
    </submittedName>
</protein>
<dbReference type="RefSeq" id="WP_191141771.1">
    <property type="nucleotide sequence ID" value="NZ_JACXAH010000007.1"/>
</dbReference>
<keyword evidence="1" id="KW-0812">Transmembrane</keyword>
<evidence type="ECO:0000256" key="1">
    <source>
        <dbReference type="SAM" id="Phobius"/>
    </source>
</evidence>
<dbReference type="AlphaFoldDB" id="A0A926NAB5"/>
<feature type="transmembrane region" description="Helical" evidence="1">
    <location>
        <begin position="23"/>
        <end position="43"/>
    </location>
</feature>
<reference evidence="2" key="1">
    <citation type="submission" date="2020-09" db="EMBL/GenBank/DDBJ databases">
        <title>A novel bacterium of genus Hazenella, isolated from South China Sea.</title>
        <authorList>
            <person name="Huang H."/>
            <person name="Mo K."/>
            <person name="Hu Y."/>
        </authorList>
    </citation>
    <scope>NUCLEOTIDE SEQUENCE</scope>
    <source>
        <strain evidence="2">IB182357</strain>
    </source>
</reference>
<keyword evidence="1" id="KW-0472">Membrane</keyword>
<proteinExistence type="predicted"/>
<name>A0A926NAB5_9BACL</name>
<keyword evidence="1" id="KW-1133">Transmembrane helix</keyword>
<organism evidence="2 3">
    <name type="scientific">Polycladospora coralii</name>
    <dbReference type="NCBI Taxonomy" id="2771432"/>
    <lineage>
        <taxon>Bacteria</taxon>
        <taxon>Bacillati</taxon>
        <taxon>Bacillota</taxon>
        <taxon>Bacilli</taxon>
        <taxon>Bacillales</taxon>
        <taxon>Thermoactinomycetaceae</taxon>
        <taxon>Polycladospora</taxon>
    </lineage>
</organism>
<evidence type="ECO:0000313" key="3">
    <source>
        <dbReference type="Proteomes" id="UP000661691"/>
    </source>
</evidence>
<dbReference type="EMBL" id="JACXAH010000007">
    <property type="protein sequence ID" value="MBD1371935.1"/>
    <property type="molecule type" value="Genomic_DNA"/>
</dbReference>
<sequence length="45" mass="5082">MIATQEKNLHGRHVSVIETKKNVISYSLFMANITFLPSALARYTS</sequence>
<dbReference type="Proteomes" id="UP000661691">
    <property type="component" value="Unassembled WGS sequence"/>
</dbReference>
<accession>A0A926NAB5</accession>
<comment type="caution">
    <text evidence="2">The sequence shown here is derived from an EMBL/GenBank/DDBJ whole genome shotgun (WGS) entry which is preliminary data.</text>
</comment>